<evidence type="ECO:0000256" key="3">
    <source>
        <dbReference type="ARBA" id="ARBA00001907"/>
    </source>
</evidence>
<feature type="domain" description="Phthiocerol/phthiodiolone dimycocerosyl transferase C-terminal" evidence="13">
    <location>
        <begin position="195"/>
        <end position="385"/>
    </location>
</feature>
<dbReference type="InterPro" id="IPR031641">
    <property type="entry name" value="PapA_C"/>
</dbReference>
<evidence type="ECO:0000313" key="15">
    <source>
        <dbReference type="Proteomes" id="UP000035034"/>
    </source>
</evidence>
<comment type="similarity">
    <text evidence="4">Belongs to the acyltransferase PapA5 family.</text>
</comment>
<organism evidence="14 15">
    <name type="scientific">Gordonia effusa NBRC 100432</name>
    <dbReference type="NCBI Taxonomy" id="1077974"/>
    <lineage>
        <taxon>Bacteria</taxon>
        <taxon>Bacillati</taxon>
        <taxon>Actinomycetota</taxon>
        <taxon>Actinomycetes</taxon>
        <taxon>Mycobacteriales</taxon>
        <taxon>Gordoniaceae</taxon>
        <taxon>Gordonia</taxon>
    </lineage>
</organism>
<dbReference type="AlphaFoldDB" id="H0QWI4"/>
<evidence type="ECO:0000256" key="8">
    <source>
        <dbReference type="ARBA" id="ARBA00022679"/>
    </source>
</evidence>
<gene>
    <name evidence="14" type="ORF">GOEFS_021_00120</name>
</gene>
<comment type="caution">
    <text evidence="14">The sequence shown here is derived from an EMBL/GenBank/DDBJ whole genome shotgun (WGS) entry which is preliminary data.</text>
</comment>
<proteinExistence type="inferred from homology"/>
<evidence type="ECO:0000256" key="2">
    <source>
        <dbReference type="ARBA" id="ARBA00000625"/>
    </source>
</evidence>
<comment type="catalytic activity">
    <reaction evidence="2">
        <text>2 a mycocerosyl-[mycocerosic acid synthase] + a phenolphthiocerol = a dimycocerosyl phenolphthiocerol + 2 holo-[mycocerosic acid synthase].</text>
        <dbReference type="EC" id="2.3.1.282"/>
    </reaction>
</comment>
<keyword evidence="7" id="KW-0443">Lipid metabolism</keyword>
<reference evidence="14 15" key="1">
    <citation type="submission" date="2011-12" db="EMBL/GenBank/DDBJ databases">
        <title>Whole genome shotgun sequence of Gordonia effusa NBRC 100432.</title>
        <authorList>
            <person name="Yoshida I."/>
            <person name="Takarada H."/>
            <person name="Hosoyama A."/>
            <person name="Tsuchikane K."/>
            <person name="Katsumata H."/>
            <person name="Yamazaki S."/>
            <person name="Fujita N."/>
        </authorList>
    </citation>
    <scope>NUCLEOTIDE SEQUENCE [LARGE SCALE GENOMIC DNA]</scope>
    <source>
        <strain evidence="14 15">NBRC 100432</strain>
    </source>
</reference>
<dbReference type="RefSeq" id="WP_007316523.1">
    <property type="nucleotide sequence ID" value="NZ_BAEH01000021.1"/>
</dbReference>
<dbReference type="InterPro" id="IPR023213">
    <property type="entry name" value="CAT-like_dom_sf"/>
</dbReference>
<dbReference type="Pfam" id="PF16911">
    <property type="entry name" value="PapA_C"/>
    <property type="match status" value="1"/>
</dbReference>
<protein>
    <recommendedName>
        <fullName evidence="6">Phthiocerol/phthiodiolone dimycocerosyl transferase</fullName>
        <ecNumber evidence="5">2.3.1.282</ecNumber>
    </recommendedName>
    <alternativeName>
        <fullName evidence="12">Acyltransferase PapA5</fullName>
    </alternativeName>
    <alternativeName>
        <fullName evidence="10">Phthiocerol/phthiodiolone O-acyltransferase</fullName>
    </alternativeName>
    <alternativeName>
        <fullName evidence="11">Polyketide synthase-associated protein A5</fullName>
    </alternativeName>
</protein>
<dbReference type="STRING" id="1077974.GOEFS_021_00120"/>
<sequence>MTTILRRLASSECGFVGPAPTTCAFELTLRGALDLTALNDAFAQLRTTHPALDAAVVDDADGYAFVARGNSSAAAFTIDRVDALPDEYPPLVIDPTVALGRLHVESAGDRHRVTLGANHALADGTYLLALVAELWSRYSALLRDDAVAAAPHDFPDSAQHALNTARTGSDTGRERLADIRWYGAAPTGVTPGARLPEVASLLFSPEVTARFAAAAAGIGFNALLSGVLLCAERAGFVDDAPDEAIKVGAMTLVDLRHRVRPALAATDVTNFVGASFAAPELTIAADPVHIGAAIADTVRADLAAGLCLNVLSAAAPPGPGEPPVVLSNLGSIALDLPEELVGERLRPVMSMDSTLLHVPPGPRLPSPSATIFQACTFGGRLGIEAITLGGSASPVARAAVTERIGTLVNAAAQLAPVA</sequence>
<evidence type="ECO:0000259" key="13">
    <source>
        <dbReference type="Pfam" id="PF16911"/>
    </source>
</evidence>
<keyword evidence="7" id="KW-0444">Lipid biosynthesis</keyword>
<evidence type="ECO:0000313" key="14">
    <source>
        <dbReference type="EMBL" id="GAB17185.1"/>
    </source>
</evidence>
<dbReference type="EMBL" id="BAEH01000021">
    <property type="protein sequence ID" value="GAB17185.1"/>
    <property type="molecule type" value="Genomic_DNA"/>
</dbReference>
<dbReference type="Proteomes" id="UP000035034">
    <property type="component" value="Unassembled WGS sequence"/>
</dbReference>
<evidence type="ECO:0000256" key="5">
    <source>
        <dbReference type="ARBA" id="ARBA00012866"/>
    </source>
</evidence>
<dbReference type="SUPFAM" id="SSF52777">
    <property type="entry name" value="CoA-dependent acyltransferases"/>
    <property type="match status" value="2"/>
</dbReference>
<dbReference type="Gene3D" id="3.30.559.30">
    <property type="entry name" value="Nonribosomal peptide synthetase, condensation domain"/>
    <property type="match status" value="1"/>
</dbReference>
<dbReference type="eggNOG" id="COG1020">
    <property type="taxonomic scope" value="Bacteria"/>
</dbReference>
<evidence type="ECO:0000256" key="12">
    <source>
        <dbReference type="ARBA" id="ARBA00033407"/>
    </source>
</evidence>
<dbReference type="Gene3D" id="3.30.559.10">
    <property type="entry name" value="Chloramphenicol acetyltransferase-like domain"/>
    <property type="match status" value="1"/>
</dbReference>
<keyword evidence="9" id="KW-0012">Acyltransferase</keyword>
<evidence type="ECO:0000256" key="11">
    <source>
        <dbReference type="ARBA" id="ARBA00032317"/>
    </source>
</evidence>
<dbReference type="GO" id="GO:0016746">
    <property type="term" value="F:acyltransferase activity"/>
    <property type="evidence" value="ECO:0007669"/>
    <property type="project" value="UniProtKB-KW"/>
</dbReference>
<evidence type="ECO:0000256" key="4">
    <source>
        <dbReference type="ARBA" id="ARBA00006558"/>
    </source>
</evidence>
<keyword evidence="8" id="KW-0808">Transferase</keyword>
<dbReference type="OrthoDB" id="3318646at2"/>
<comment type="catalytic activity">
    <reaction evidence="1">
        <text>2 a mycocerosyl-[mycocerosic acid synthase] + a phthiocerol = a dimycocerosyl phthiocerol + 2 holo-[mycocerosic acid synthase].</text>
        <dbReference type="EC" id="2.3.1.282"/>
    </reaction>
</comment>
<evidence type="ECO:0000256" key="1">
    <source>
        <dbReference type="ARBA" id="ARBA00000026"/>
    </source>
</evidence>
<evidence type="ECO:0000256" key="7">
    <source>
        <dbReference type="ARBA" id="ARBA00022516"/>
    </source>
</evidence>
<comment type="catalytic activity">
    <reaction evidence="3">
        <text>2 a mycocerosyl-[mycocerosic acid synthase] + a phthiodiolone = a dimycocerosyl phthiodiolone + 2 holo-[mycocerosic acid synthase].</text>
        <dbReference type="EC" id="2.3.1.282"/>
    </reaction>
</comment>
<dbReference type="EC" id="2.3.1.282" evidence="5"/>
<evidence type="ECO:0000256" key="9">
    <source>
        <dbReference type="ARBA" id="ARBA00023315"/>
    </source>
</evidence>
<accession>H0QWI4</accession>
<evidence type="ECO:0000256" key="6">
    <source>
        <dbReference type="ARBA" id="ARBA00013449"/>
    </source>
</evidence>
<keyword evidence="15" id="KW-1185">Reference proteome</keyword>
<evidence type="ECO:0000256" key="10">
    <source>
        <dbReference type="ARBA" id="ARBA00030465"/>
    </source>
</evidence>
<name>H0QWI4_9ACTN</name>